<dbReference type="InterPro" id="IPR036217">
    <property type="entry name" value="MethylDNA_cys_MeTrfase_DNAb"/>
</dbReference>
<comment type="caution">
    <text evidence="11">The sequence shown here is derived from an EMBL/GenBank/DDBJ whole genome shotgun (WGS) entry which is preliminary data.</text>
</comment>
<dbReference type="PANTHER" id="PTHR10815">
    <property type="entry name" value="METHYLATED-DNA--PROTEIN-CYSTEINE METHYLTRANSFERASE"/>
    <property type="match status" value="1"/>
</dbReference>
<feature type="domain" description="Methylated-DNA-[protein]-cysteine S-methyltransferase DNA binding" evidence="9">
    <location>
        <begin position="98"/>
        <end position="175"/>
    </location>
</feature>
<evidence type="ECO:0000256" key="2">
    <source>
        <dbReference type="ARBA" id="ARBA00008711"/>
    </source>
</evidence>
<dbReference type="InterPro" id="IPR001497">
    <property type="entry name" value="MethylDNA_cys_MeTrfase_AS"/>
</dbReference>
<evidence type="ECO:0000256" key="3">
    <source>
        <dbReference type="ARBA" id="ARBA00011918"/>
    </source>
</evidence>
<keyword evidence="12" id="KW-1185">Reference proteome</keyword>
<dbReference type="Pfam" id="PF02870">
    <property type="entry name" value="Methyltransf_1N"/>
    <property type="match status" value="1"/>
</dbReference>
<dbReference type="STRING" id="994479.GCA_000194155_05307"/>
<evidence type="ECO:0000256" key="7">
    <source>
        <dbReference type="ARBA" id="ARBA00023204"/>
    </source>
</evidence>
<dbReference type="EMBL" id="PJNB01000001">
    <property type="protein sequence ID" value="PKW19083.1"/>
    <property type="molecule type" value="Genomic_DNA"/>
</dbReference>
<dbReference type="InterPro" id="IPR008332">
    <property type="entry name" value="MethylG_MeTrfase_N"/>
</dbReference>
<protein>
    <recommendedName>
        <fullName evidence="3">methylated-DNA--[protein]-cysteine S-methyltransferase</fullName>
        <ecNumber evidence="3">2.1.1.63</ecNumber>
    </recommendedName>
</protein>
<dbReference type="EC" id="2.1.1.63" evidence="3"/>
<dbReference type="AlphaFoldDB" id="A0A2N3Y875"/>
<dbReference type="Gene3D" id="3.30.160.70">
    <property type="entry name" value="Methylated DNA-protein cysteine methyltransferase domain"/>
    <property type="match status" value="1"/>
</dbReference>
<keyword evidence="5" id="KW-0808">Transferase</keyword>
<evidence type="ECO:0000256" key="8">
    <source>
        <dbReference type="ARBA" id="ARBA00049348"/>
    </source>
</evidence>
<accession>A0A2N3Y875</accession>
<keyword evidence="7" id="KW-0234">DNA repair</keyword>
<evidence type="ECO:0000259" key="10">
    <source>
        <dbReference type="Pfam" id="PF02870"/>
    </source>
</evidence>
<evidence type="ECO:0000313" key="12">
    <source>
        <dbReference type="Proteomes" id="UP000233786"/>
    </source>
</evidence>
<evidence type="ECO:0000256" key="1">
    <source>
        <dbReference type="ARBA" id="ARBA00001286"/>
    </source>
</evidence>
<keyword evidence="6" id="KW-0227">DNA damage</keyword>
<dbReference type="InterPro" id="IPR014048">
    <property type="entry name" value="MethylDNA_cys_MeTrfase_DNA-bd"/>
</dbReference>
<comment type="catalytic activity">
    <reaction evidence="1">
        <text>a 4-O-methyl-thymidine in DNA + L-cysteinyl-[protein] = a thymidine in DNA + S-methyl-L-cysteinyl-[protein]</text>
        <dbReference type="Rhea" id="RHEA:53428"/>
        <dbReference type="Rhea" id="RHEA-COMP:10131"/>
        <dbReference type="Rhea" id="RHEA-COMP:10132"/>
        <dbReference type="Rhea" id="RHEA-COMP:13555"/>
        <dbReference type="Rhea" id="RHEA-COMP:13556"/>
        <dbReference type="ChEBI" id="CHEBI:29950"/>
        <dbReference type="ChEBI" id="CHEBI:82612"/>
        <dbReference type="ChEBI" id="CHEBI:137386"/>
        <dbReference type="ChEBI" id="CHEBI:137387"/>
        <dbReference type="EC" id="2.1.1.63"/>
    </reaction>
</comment>
<dbReference type="GO" id="GO:0032259">
    <property type="term" value="P:methylation"/>
    <property type="evidence" value="ECO:0007669"/>
    <property type="project" value="UniProtKB-KW"/>
</dbReference>
<evidence type="ECO:0000256" key="4">
    <source>
        <dbReference type="ARBA" id="ARBA00022603"/>
    </source>
</evidence>
<dbReference type="Gene3D" id="1.10.10.10">
    <property type="entry name" value="Winged helix-like DNA-binding domain superfamily/Winged helix DNA-binding domain"/>
    <property type="match status" value="1"/>
</dbReference>
<dbReference type="PROSITE" id="PS00374">
    <property type="entry name" value="MGMT"/>
    <property type="match status" value="1"/>
</dbReference>
<dbReference type="FunFam" id="1.10.10.10:FF:000214">
    <property type="entry name" value="Methylated-DNA--protein-cysteine methyltransferase"/>
    <property type="match status" value="1"/>
</dbReference>
<dbReference type="InterPro" id="IPR036631">
    <property type="entry name" value="MGMT_N_sf"/>
</dbReference>
<dbReference type="PANTHER" id="PTHR10815:SF13">
    <property type="entry name" value="METHYLATED-DNA--PROTEIN-CYSTEINE METHYLTRANSFERASE"/>
    <property type="match status" value="1"/>
</dbReference>
<dbReference type="GO" id="GO:0003908">
    <property type="term" value="F:methylated-DNA-[protein]-cysteine S-methyltransferase activity"/>
    <property type="evidence" value="ECO:0007669"/>
    <property type="project" value="UniProtKB-EC"/>
</dbReference>
<dbReference type="SUPFAM" id="SSF46767">
    <property type="entry name" value="Methylated DNA-protein cysteine methyltransferase, C-terminal domain"/>
    <property type="match status" value="1"/>
</dbReference>
<dbReference type="Proteomes" id="UP000233786">
    <property type="component" value="Unassembled WGS sequence"/>
</dbReference>
<keyword evidence="4" id="KW-0489">Methyltransferase</keyword>
<dbReference type="CDD" id="cd06445">
    <property type="entry name" value="ATase"/>
    <property type="match status" value="1"/>
</dbReference>
<reference evidence="11" key="1">
    <citation type="submission" date="2017-12" db="EMBL/GenBank/DDBJ databases">
        <title>Sequencing the genomes of 1000 Actinobacteria strains.</title>
        <authorList>
            <person name="Klenk H.-P."/>
        </authorList>
    </citation>
    <scope>NUCLEOTIDE SEQUENCE [LARGE SCALE GENOMIC DNA]</scope>
    <source>
        <strain evidence="11">DSM 44228</strain>
    </source>
</reference>
<evidence type="ECO:0000256" key="6">
    <source>
        <dbReference type="ARBA" id="ARBA00022763"/>
    </source>
</evidence>
<organism evidence="11 12">
    <name type="scientific">Saccharopolyspora spinosa</name>
    <dbReference type="NCBI Taxonomy" id="60894"/>
    <lineage>
        <taxon>Bacteria</taxon>
        <taxon>Bacillati</taxon>
        <taxon>Actinomycetota</taxon>
        <taxon>Actinomycetes</taxon>
        <taxon>Pseudonocardiales</taxon>
        <taxon>Pseudonocardiaceae</taxon>
        <taxon>Saccharopolyspora</taxon>
    </lineage>
</organism>
<feature type="domain" description="Methylguanine DNA methyltransferase ribonuclease-like" evidence="10">
    <location>
        <begin position="19"/>
        <end position="88"/>
    </location>
</feature>
<dbReference type="GO" id="GO:0006281">
    <property type="term" value="P:DNA repair"/>
    <property type="evidence" value="ECO:0007669"/>
    <property type="project" value="UniProtKB-KW"/>
</dbReference>
<comment type="similarity">
    <text evidence="2">Belongs to the MGMT family.</text>
</comment>
<evidence type="ECO:0000313" key="11">
    <source>
        <dbReference type="EMBL" id="PKW19083.1"/>
    </source>
</evidence>
<dbReference type="SUPFAM" id="SSF53155">
    <property type="entry name" value="Methylated DNA-protein cysteine methyltransferase domain"/>
    <property type="match status" value="1"/>
</dbReference>
<name>A0A2N3Y875_SACSN</name>
<dbReference type="NCBIfam" id="TIGR00589">
    <property type="entry name" value="ogt"/>
    <property type="match status" value="1"/>
</dbReference>
<gene>
    <name evidence="11" type="ORF">A8926_7229</name>
</gene>
<evidence type="ECO:0000259" key="9">
    <source>
        <dbReference type="Pfam" id="PF01035"/>
    </source>
</evidence>
<sequence>MRGRVVGARRYPAGMSLSWSTLASPVGELTVVATASGVCRVDFAGPDRALGEFDDAALSRDAGVATEAARQLGEYFARQRREFDLPIEWEPLAGLRLHVLRTLHEMVPFGETVTYQKLAELSGRPEASRAVGTIMGSNPVPLLVPCHRVLASGGGLGGFGPGLEAKRRLLVLESVLEPSLLELDLLP</sequence>
<evidence type="ECO:0000256" key="5">
    <source>
        <dbReference type="ARBA" id="ARBA00022679"/>
    </source>
</evidence>
<dbReference type="InterPro" id="IPR036388">
    <property type="entry name" value="WH-like_DNA-bd_sf"/>
</dbReference>
<comment type="catalytic activity">
    <reaction evidence="8">
        <text>a 6-O-methyl-2'-deoxyguanosine in DNA + L-cysteinyl-[protein] = S-methyl-L-cysteinyl-[protein] + a 2'-deoxyguanosine in DNA</text>
        <dbReference type="Rhea" id="RHEA:24000"/>
        <dbReference type="Rhea" id="RHEA-COMP:10131"/>
        <dbReference type="Rhea" id="RHEA-COMP:10132"/>
        <dbReference type="Rhea" id="RHEA-COMP:11367"/>
        <dbReference type="Rhea" id="RHEA-COMP:11368"/>
        <dbReference type="ChEBI" id="CHEBI:29950"/>
        <dbReference type="ChEBI" id="CHEBI:82612"/>
        <dbReference type="ChEBI" id="CHEBI:85445"/>
        <dbReference type="ChEBI" id="CHEBI:85448"/>
        <dbReference type="EC" id="2.1.1.63"/>
    </reaction>
</comment>
<proteinExistence type="inferred from homology"/>
<dbReference type="Pfam" id="PF01035">
    <property type="entry name" value="DNA_binding_1"/>
    <property type="match status" value="1"/>
</dbReference>